<evidence type="ECO:0000259" key="15">
    <source>
        <dbReference type="Pfam" id="PF01406"/>
    </source>
</evidence>
<dbReference type="GO" id="GO:0006423">
    <property type="term" value="P:cysteinyl-tRNA aminoacylation"/>
    <property type="evidence" value="ECO:0007669"/>
    <property type="project" value="InterPro"/>
</dbReference>
<evidence type="ECO:0000256" key="3">
    <source>
        <dbReference type="ARBA" id="ARBA00005594"/>
    </source>
</evidence>
<dbReference type="AlphaFoldDB" id="A0A9W8AP74"/>
<dbReference type="Pfam" id="PF09190">
    <property type="entry name" value="DALR_2"/>
    <property type="match status" value="1"/>
</dbReference>
<keyword evidence="10" id="KW-0067">ATP-binding</keyword>
<keyword evidence="18" id="KW-1185">Reference proteome</keyword>
<dbReference type="HAMAP" id="MF_00041">
    <property type="entry name" value="Cys_tRNA_synth"/>
    <property type="match status" value="1"/>
</dbReference>
<proteinExistence type="inferred from homology"/>
<evidence type="ECO:0000256" key="12">
    <source>
        <dbReference type="ARBA" id="ARBA00023146"/>
    </source>
</evidence>
<evidence type="ECO:0000256" key="10">
    <source>
        <dbReference type="ARBA" id="ARBA00022840"/>
    </source>
</evidence>
<dbReference type="PANTHER" id="PTHR10890">
    <property type="entry name" value="CYSTEINYL-TRNA SYNTHETASE"/>
    <property type="match status" value="1"/>
</dbReference>
<dbReference type="Gene3D" id="3.40.50.620">
    <property type="entry name" value="HUPs"/>
    <property type="match status" value="2"/>
</dbReference>
<protein>
    <recommendedName>
        <fullName evidence="4">cysteine--tRNA ligase</fullName>
        <ecNumber evidence="4">6.1.1.16</ecNumber>
    </recommendedName>
    <alternativeName>
        <fullName evidence="13">Cysteinyl-tRNA synthetase</fullName>
    </alternativeName>
</protein>
<dbReference type="Pfam" id="PF01406">
    <property type="entry name" value="tRNA-synt_1e"/>
    <property type="match status" value="1"/>
</dbReference>
<feature type="region of interest" description="Disordered" evidence="14">
    <location>
        <begin position="676"/>
        <end position="744"/>
    </location>
</feature>
<dbReference type="GO" id="GO:0046872">
    <property type="term" value="F:metal ion binding"/>
    <property type="evidence" value="ECO:0007669"/>
    <property type="project" value="UniProtKB-KW"/>
</dbReference>
<evidence type="ECO:0000256" key="13">
    <source>
        <dbReference type="ARBA" id="ARBA00031499"/>
    </source>
</evidence>
<evidence type="ECO:0000256" key="9">
    <source>
        <dbReference type="ARBA" id="ARBA00022833"/>
    </source>
</evidence>
<dbReference type="Gene3D" id="1.20.120.1910">
    <property type="entry name" value="Cysteine-tRNA ligase, C-terminal anti-codon recognition domain"/>
    <property type="match status" value="1"/>
</dbReference>
<dbReference type="InterPro" id="IPR015803">
    <property type="entry name" value="Cys-tRNA-ligase"/>
</dbReference>
<dbReference type="InterPro" id="IPR024909">
    <property type="entry name" value="Cys-tRNA/MSH_ligase"/>
</dbReference>
<feature type="region of interest" description="Disordered" evidence="14">
    <location>
        <begin position="1"/>
        <end position="27"/>
    </location>
</feature>
<dbReference type="InterPro" id="IPR015273">
    <property type="entry name" value="Cys-tRNA-synt_Ia_DALR"/>
</dbReference>
<comment type="caution">
    <text evidence="17">The sequence shown here is derived from an EMBL/GenBank/DDBJ whole genome shotgun (WGS) entry which is preliminary data.</text>
</comment>
<feature type="compositionally biased region" description="Basic and acidic residues" evidence="14">
    <location>
        <begin position="692"/>
        <end position="701"/>
    </location>
</feature>
<dbReference type="CDD" id="cd00672">
    <property type="entry name" value="CysRS_core"/>
    <property type="match status" value="1"/>
</dbReference>
<dbReference type="SUPFAM" id="SSF47323">
    <property type="entry name" value="Anticodon-binding domain of a subclass of class I aminoacyl-tRNA synthetases"/>
    <property type="match status" value="1"/>
</dbReference>
<dbReference type="PANTHER" id="PTHR10890:SF3">
    <property type="entry name" value="CYSTEINE--TRNA LIGASE, CYTOPLASMIC"/>
    <property type="match status" value="1"/>
</dbReference>
<evidence type="ECO:0000256" key="11">
    <source>
        <dbReference type="ARBA" id="ARBA00022917"/>
    </source>
</evidence>
<evidence type="ECO:0000256" key="8">
    <source>
        <dbReference type="ARBA" id="ARBA00022741"/>
    </source>
</evidence>
<dbReference type="InterPro" id="IPR009080">
    <property type="entry name" value="tRNAsynth_Ia_anticodon-bd"/>
</dbReference>
<feature type="compositionally biased region" description="Polar residues" evidence="14">
    <location>
        <begin position="1"/>
        <end position="19"/>
    </location>
</feature>
<comment type="similarity">
    <text evidence="3">Belongs to the class-I aminoacyl-tRNA synthetase family.</text>
</comment>
<keyword evidence="6 17" id="KW-0436">Ligase</keyword>
<keyword evidence="12" id="KW-0030">Aminoacyl-tRNA synthetase</keyword>
<organism evidence="17 18">
    <name type="scientific">Dispira parvispora</name>
    <dbReference type="NCBI Taxonomy" id="1520584"/>
    <lineage>
        <taxon>Eukaryota</taxon>
        <taxon>Fungi</taxon>
        <taxon>Fungi incertae sedis</taxon>
        <taxon>Zoopagomycota</taxon>
        <taxon>Kickxellomycotina</taxon>
        <taxon>Dimargaritomycetes</taxon>
        <taxon>Dimargaritales</taxon>
        <taxon>Dimargaritaceae</taxon>
        <taxon>Dispira</taxon>
    </lineage>
</organism>
<comment type="cofactor">
    <cofactor evidence="1">
        <name>Zn(2+)</name>
        <dbReference type="ChEBI" id="CHEBI:29105"/>
    </cofactor>
</comment>
<name>A0A9W8AP74_9FUNG</name>
<feature type="domain" description="tRNA synthetases class I catalytic" evidence="15">
    <location>
        <begin position="44"/>
        <end position="471"/>
    </location>
</feature>
<keyword evidence="8" id="KW-0547">Nucleotide-binding</keyword>
<dbReference type="GO" id="GO:0005524">
    <property type="term" value="F:ATP binding"/>
    <property type="evidence" value="ECO:0007669"/>
    <property type="project" value="UniProtKB-KW"/>
</dbReference>
<dbReference type="PRINTS" id="PR00983">
    <property type="entry name" value="TRNASYNTHCYS"/>
</dbReference>
<evidence type="ECO:0000259" key="16">
    <source>
        <dbReference type="Pfam" id="PF09190"/>
    </source>
</evidence>
<evidence type="ECO:0000313" key="18">
    <source>
        <dbReference type="Proteomes" id="UP001150925"/>
    </source>
</evidence>
<evidence type="ECO:0000256" key="7">
    <source>
        <dbReference type="ARBA" id="ARBA00022723"/>
    </source>
</evidence>
<evidence type="ECO:0000256" key="4">
    <source>
        <dbReference type="ARBA" id="ARBA00012832"/>
    </source>
</evidence>
<reference evidence="17" key="1">
    <citation type="submission" date="2022-07" db="EMBL/GenBank/DDBJ databases">
        <title>Phylogenomic reconstructions and comparative analyses of Kickxellomycotina fungi.</title>
        <authorList>
            <person name="Reynolds N.K."/>
            <person name="Stajich J.E."/>
            <person name="Barry K."/>
            <person name="Grigoriev I.V."/>
            <person name="Crous P."/>
            <person name="Smith M.E."/>
        </authorList>
    </citation>
    <scope>NUCLEOTIDE SEQUENCE</scope>
    <source>
        <strain evidence="17">RSA 1196</strain>
    </source>
</reference>
<dbReference type="NCBIfam" id="TIGR00435">
    <property type="entry name" value="cysS"/>
    <property type="match status" value="1"/>
</dbReference>
<dbReference type="InterPro" id="IPR014729">
    <property type="entry name" value="Rossmann-like_a/b/a_fold"/>
</dbReference>
<dbReference type="GO" id="GO:0005737">
    <property type="term" value="C:cytoplasm"/>
    <property type="evidence" value="ECO:0007669"/>
    <property type="project" value="UniProtKB-SubCell"/>
</dbReference>
<evidence type="ECO:0000256" key="5">
    <source>
        <dbReference type="ARBA" id="ARBA00022490"/>
    </source>
</evidence>
<dbReference type="EC" id="6.1.1.16" evidence="4"/>
<evidence type="ECO:0000313" key="17">
    <source>
        <dbReference type="EMBL" id="KAJ1964889.1"/>
    </source>
</evidence>
<keyword evidence="11" id="KW-0648">Protein biosynthesis</keyword>
<dbReference type="InterPro" id="IPR032678">
    <property type="entry name" value="tRNA-synt_1_cat_dom"/>
</dbReference>
<evidence type="ECO:0000256" key="6">
    <source>
        <dbReference type="ARBA" id="ARBA00022598"/>
    </source>
</evidence>
<dbReference type="FunFam" id="1.20.120.1910:FF:000005">
    <property type="entry name" value="Cysteine-tRNA ligase, putative"/>
    <property type="match status" value="1"/>
</dbReference>
<dbReference type="GO" id="GO:0004817">
    <property type="term" value="F:cysteine-tRNA ligase activity"/>
    <property type="evidence" value="ECO:0007669"/>
    <property type="project" value="UniProtKB-EC"/>
</dbReference>
<comment type="subcellular location">
    <subcellularLocation>
        <location evidence="2">Cytoplasm</location>
    </subcellularLocation>
</comment>
<sequence>MAQNTSTSHTGKQPQWHQPTPNPADTAAGTLRVYNSLTRSKVPFVPHQGNRVTWYNCGPTVYDASHMGHARVYVTVDIMRRLLQDYFNYDVHLVMNITDIDDKIIMRARQNYLYQRWVTQTHPQLTQATLQDIRQAIDWYIQAHIKSGLDLAQWPKEQSVLDAWVADSDNAKLPLHIATVSKAKQAIQQGEAFLQAATITPAEVEVVGELARDVVASWLDLTQGSSVNDPKIFRELAAHWEKDYFGDMAALNVLPPDVLTRVSEYVPEIITYIEQIIANGYAYDADGSVYFDTRAFDKAPNHDYAKLEPWSAGNTKLLEEGEGSLGNQLTGKRAASDFALWKKSKPGEPIWNSPWGPGRPGWHIECSVMASDVLGETMDIHSGGIDLAFPHHDNELAQSEAYFNCHQWVNYFLHPGHLHIEGAKMSKSLKNFITIKDALEKYTARQIRFNFLQQQWDSPMDFKQSTMEEACTMERLFHNFFLKAKALIQEFRERASDSTGSHQYHDAEKSLAEVLQLKQTVVHQALCDSFNTPAALQALVELVSKTNIYINGCSRDQLNVPIVEQVARYVTKILRVFGVAESGPTVGFGGGAQGGASSVEEVAMPYLRVLAQFRDNVRELARKSGSSKEFLVLCDKLRDVELADLGVLLDDQDDGRALVKLVDPEELKRAREMKLQREAEKQAKKAAAQAEQQRKRAERLAKGKTPPTEMFRTGENAQLYSDFDEQGLPRRDINGEPLSSSRMKKLKKQWDAQLKLHNEYRASLDTLSNS</sequence>
<keyword evidence="7" id="KW-0479">Metal-binding</keyword>
<keyword evidence="9" id="KW-0862">Zinc</keyword>
<dbReference type="Proteomes" id="UP001150925">
    <property type="component" value="Unassembled WGS sequence"/>
</dbReference>
<keyword evidence="5" id="KW-0963">Cytoplasm</keyword>
<dbReference type="SUPFAM" id="SSF52374">
    <property type="entry name" value="Nucleotidylyl transferase"/>
    <property type="match status" value="1"/>
</dbReference>
<gene>
    <name evidence="17" type="primary">CYR1_2</name>
    <name evidence="17" type="ORF">IWQ62_002804</name>
</gene>
<evidence type="ECO:0000256" key="14">
    <source>
        <dbReference type="SAM" id="MobiDB-lite"/>
    </source>
</evidence>
<feature type="domain" description="Cysteinyl-tRNA synthetase class Ia DALR" evidence="16">
    <location>
        <begin position="522"/>
        <end position="579"/>
    </location>
</feature>
<evidence type="ECO:0000256" key="1">
    <source>
        <dbReference type="ARBA" id="ARBA00001947"/>
    </source>
</evidence>
<accession>A0A9W8AP74</accession>
<evidence type="ECO:0000256" key="2">
    <source>
        <dbReference type="ARBA" id="ARBA00004496"/>
    </source>
</evidence>
<dbReference type="OrthoDB" id="438179at2759"/>
<dbReference type="EMBL" id="JANBPY010000653">
    <property type="protein sequence ID" value="KAJ1964889.1"/>
    <property type="molecule type" value="Genomic_DNA"/>
</dbReference>